<keyword evidence="1" id="KW-0812">Transmembrane</keyword>
<name>A0A1I0AQX9_9PSED</name>
<evidence type="ECO:0000313" key="3">
    <source>
        <dbReference type="Proteomes" id="UP000182332"/>
    </source>
</evidence>
<sequence length="60" mass="6667">MSLMHTHPGENTKGLHCAGLFSWSEDYFTATYYFCTTSGVVPGWLAAFSMWAKSLRPFGA</sequence>
<protein>
    <submittedName>
        <fullName evidence="2">Uncharacterized protein</fullName>
    </submittedName>
</protein>
<keyword evidence="1" id="KW-1133">Transmembrane helix</keyword>
<reference evidence="2 3" key="1">
    <citation type="submission" date="2016-10" db="EMBL/GenBank/DDBJ databases">
        <authorList>
            <person name="de Groot N.N."/>
        </authorList>
    </citation>
    <scope>NUCLEOTIDE SEQUENCE [LARGE SCALE GENOMIC DNA]</scope>
    <source>
        <strain evidence="2 3">DSM 11363</strain>
    </source>
</reference>
<dbReference type="AlphaFoldDB" id="A0A1I0AQX9"/>
<evidence type="ECO:0000313" key="2">
    <source>
        <dbReference type="EMBL" id="SES96596.1"/>
    </source>
</evidence>
<organism evidence="2 3">
    <name type="scientific">Pseudomonas graminis</name>
    <dbReference type="NCBI Taxonomy" id="158627"/>
    <lineage>
        <taxon>Bacteria</taxon>
        <taxon>Pseudomonadati</taxon>
        <taxon>Pseudomonadota</taxon>
        <taxon>Gammaproteobacteria</taxon>
        <taxon>Pseudomonadales</taxon>
        <taxon>Pseudomonadaceae</taxon>
        <taxon>Pseudomonas</taxon>
    </lineage>
</organism>
<feature type="transmembrane region" description="Helical" evidence="1">
    <location>
        <begin position="30"/>
        <end position="52"/>
    </location>
</feature>
<keyword evidence="1" id="KW-0472">Membrane</keyword>
<dbReference type="EMBL" id="FOHW01000004">
    <property type="protein sequence ID" value="SES96596.1"/>
    <property type="molecule type" value="Genomic_DNA"/>
</dbReference>
<proteinExistence type="predicted"/>
<evidence type="ECO:0000256" key="1">
    <source>
        <dbReference type="SAM" id="Phobius"/>
    </source>
</evidence>
<accession>A0A1I0AQX9</accession>
<gene>
    <name evidence="2" type="ORF">SAMN05216197_104126</name>
</gene>
<dbReference type="Proteomes" id="UP000182332">
    <property type="component" value="Unassembled WGS sequence"/>
</dbReference>